<reference evidence="2 3" key="1">
    <citation type="submission" date="2018-04" db="EMBL/GenBank/DDBJ databases">
        <title>Novel Campyloabacter and Helicobacter Species and Strains.</title>
        <authorList>
            <person name="Mannion A.J."/>
            <person name="Shen Z."/>
            <person name="Fox J.G."/>
        </authorList>
    </citation>
    <scope>NUCLEOTIDE SEQUENCE [LARGE SCALE GENOMIC DNA]</scope>
    <source>
        <strain evidence="2 3">MIT 17-337</strain>
    </source>
</reference>
<proteinExistence type="predicted"/>
<dbReference type="Proteomes" id="UP000256379">
    <property type="component" value="Unassembled WGS sequence"/>
</dbReference>
<dbReference type="AlphaFoldDB" id="A0A3D8I5H2"/>
<dbReference type="EMBL" id="NXLQ01000094">
    <property type="protein sequence ID" value="RDU60367.1"/>
    <property type="molecule type" value="Genomic_DNA"/>
</dbReference>
<protein>
    <submittedName>
        <fullName evidence="2">Uncharacterized protein</fullName>
    </submittedName>
</protein>
<accession>A0A3D8I5H2</accession>
<evidence type="ECO:0000313" key="2">
    <source>
        <dbReference type="EMBL" id="RDU60367.1"/>
    </source>
</evidence>
<dbReference type="RefSeq" id="WP_147290046.1">
    <property type="nucleotide sequence ID" value="NZ_NXLQ01000094.1"/>
</dbReference>
<comment type="caution">
    <text evidence="2">The sequence shown here is derived from an EMBL/GenBank/DDBJ whole genome shotgun (WGS) entry which is preliminary data.</text>
</comment>
<gene>
    <name evidence="2" type="ORF">CQA53_10970</name>
</gene>
<keyword evidence="3" id="KW-1185">Reference proteome</keyword>
<dbReference type="OrthoDB" id="9837471at2"/>
<evidence type="ECO:0000313" key="3">
    <source>
        <dbReference type="Proteomes" id="UP000256379"/>
    </source>
</evidence>
<feature type="non-terminal residue" evidence="2">
    <location>
        <position position="565"/>
    </location>
</feature>
<feature type="compositionally biased region" description="Polar residues" evidence="1">
    <location>
        <begin position="494"/>
        <end position="511"/>
    </location>
</feature>
<sequence>MSKEILIQAINLKGNPINGFKDVIKLYLNSSNDVNPIPCDEERENGIYVFNIKDDRDTMSKVFVQLSQDKAIKEKVGSTYETITYQRKPHFLHPTCMQINILECMLHNDKIVPYTFAPYGNTPMIAMIKAYKFPTKESCTNISNDTFDNTLQSYRDDWYNEIYTIDMEQTIRLQAFIGNSTTTKTIKEDVSNIDVSQIKWGYSIVKSGLKTNINNYPKMNHKEKNITPLENKVGTNIVLNLREITQDYKANTDILDDSGNNIILFAYTKDYNEKITHLDYRKTNNKRATTIQCIELKILTTRFYLHYDGEILEFLENERVLYTLQETPNKEIALFLKNSINTTQSQSTSTNNQQSLPQSSSQILEDNAYIISYNNSICEVFHQAIKSSNLSQPLKEGFQIFINEYGEHLSSLNSLKLIVAYNKEIIIEAQRYYEDTNLTASRFRIRVQDEDLLKCPQHKAKGQTKNTHNRDSTHATSSIQYEKNTASHTKDSKQILQDRQSQNTDSKQTTPLNTNKIVFDTKEQDCKDCKALRDLTQWENHYFLERSGYDCITPNLELRIPEGRY</sequence>
<organism evidence="2 3">
    <name type="scientific">Helicobacter didelphidarum</name>
    <dbReference type="NCBI Taxonomy" id="2040648"/>
    <lineage>
        <taxon>Bacteria</taxon>
        <taxon>Pseudomonadati</taxon>
        <taxon>Campylobacterota</taxon>
        <taxon>Epsilonproteobacteria</taxon>
        <taxon>Campylobacterales</taxon>
        <taxon>Helicobacteraceae</taxon>
        <taxon>Helicobacter</taxon>
    </lineage>
</organism>
<feature type="compositionally biased region" description="Polar residues" evidence="1">
    <location>
        <begin position="474"/>
        <end position="487"/>
    </location>
</feature>
<feature type="region of interest" description="Disordered" evidence="1">
    <location>
        <begin position="456"/>
        <end position="511"/>
    </location>
</feature>
<name>A0A3D8I5H2_9HELI</name>
<evidence type="ECO:0000256" key="1">
    <source>
        <dbReference type="SAM" id="MobiDB-lite"/>
    </source>
</evidence>